<dbReference type="AlphaFoldDB" id="A0A9D5JTE7"/>
<reference evidence="12" key="1">
    <citation type="submission" date="2019-11" db="EMBL/GenBank/DDBJ databases">
        <title>Microbial mats filling the niche in hypersaline microbial mats.</title>
        <authorList>
            <person name="Wong H.L."/>
            <person name="Macleod F.I."/>
            <person name="White R.A. III"/>
            <person name="Burns B.P."/>
        </authorList>
    </citation>
    <scope>NUCLEOTIDE SEQUENCE</scope>
    <source>
        <strain evidence="12">Rbin_158</strain>
    </source>
</reference>
<evidence type="ECO:0000313" key="13">
    <source>
        <dbReference type="Proteomes" id="UP000649604"/>
    </source>
</evidence>
<feature type="active site" description="Schiff-base intermediate with substrate" evidence="11">
    <location>
        <position position="131"/>
    </location>
</feature>
<keyword evidence="8 11" id="KW-0570">Pentose shunt</keyword>
<evidence type="ECO:0000256" key="1">
    <source>
        <dbReference type="ARBA" id="ARBA00003518"/>
    </source>
</evidence>
<dbReference type="HAMAP" id="MF_00492">
    <property type="entry name" value="Transaldolase_1"/>
    <property type="match status" value="1"/>
</dbReference>
<dbReference type="FunFam" id="3.20.20.70:FF:000002">
    <property type="entry name" value="Transaldolase"/>
    <property type="match status" value="1"/>
</dbReference>
<evidence type="ECO:0000256" key="5">
    <source>
        <dbReference type="ARBA" id="ARBA00013151"/>
    </source>
</evidence>
<dbReference type="NCBIfam" id="TIGR00874">
    <property type="entry name" value="talAB"/>
    <property type="match status" value="1"/>
</dbReference>
<dbReference type="EC" id="2.2.1.2" evidence="5 11"/>
<evidence type="ECO:0000256" key="7">
    <source>
        <dbReference type="ARBA" id="ARBA00022679"/>
    </source>
</evidence>
<dbReference type="CDD" id="cd00957">
    <property type="entry name" value="Transaldolase_TalAB"/>
    <property type="match status" value="1"/>
</dbReference>
<protein>
    <recommendedName>
        <fullName evidence="5 11">Transaldolase</fullName>
        <ecNumber evidence="5 11">2.2.1.2</ecNumber>
    </recommendedName>
</protein>
<evidence type="ECO:0000256" key="3">
    <source>
        <dbReference type="ARBA" id="ARBA00004857"/>
    </source>
</evidence>
<evidence type="ECO:0000256" key="9">
    <source>
        <dbReference type="ARBA" id="ARBA00023270"/>
    </source>
</evidence>
<dbReference type="Proteomes" id="UP000649604">
    <property type="component" value="Unassembled WGS sequence"/>
</dbReference>
<dbReference type="NCBIfam" id="NF009001">
    <property type="entry name" value="PRK12346.1"/>
    <property type="match status" value="1"/>
</dbReference>
<evidence type="ECO:0000256" key="4">
    <source>
        <dbReference type="ARBA" id="ARBA00008012"/>
    </source>
</evidence>
<name>A0A9D5JTE7_9BACT</name>
<dbReference type="PANTHER" id="PTHR10683">
    <property type="entry name" value="TRANSALDOLASE"/>
    <property type="match status" value="1"/>
</dbReference>
<dbReference type="PROSITE" id="PS01054">
    <property type="entry name" value="TRANSALDOLASE_1"/>
    <property type="match status" value="1"/>
</dbReference>
<comment type="similarity">
    <text evidence="4 11">Belongs to the transaldolase family. Type 1 subfamily.</text>
</comment>
<dbReference type="GO" id="GO:0005737">
    <property type="term" value="C:cytoplasm"/>
    <property type="evidence" value="ECO:0007669"/>
    <property type="project" value="UniProtKB-SubCell"/>
</dbReference>
<dbReference type="SUPFAM" id="SSF51569">
    <property type="entry name" value="Aldolase"/>
    <property type="match status" value="1"/>
</dbReference>
<comment type="catalytic activity">
    <reaction evidence="10 11">
        <text>D-sedoheptulose 7-phosphate + D-glyceraldehyde 3-phosphate = D-erythrose 4-phosphate + beta-D-fructose 6-phosphate</text>
        <dbReference type="Rhea" id="RHEA:17053"/>
        <dbReference type="ChEBI" id="CHEBI:16897"/>
        <dbReference type="ChEBI" id="CHEBI:57483"/>
        <dbReference type="ChEBI" id="CHEBI:57634"/>
        <dbReference type="ChEBI" id="CHEBI:59776"/>
        <dbReference type="EC" id="2.2.1.2"/>
    </reaction>
</comment>
<dbReference type="Gene3D" id="3.20.20.70">
    <property type="entry name" value="Aldolase class I"/>
    <property type="match status" value="1"/>
</dbReference>
<dbReference type="InterPro" id="IPR004730">
    <property type="entry name" value="Transaldolase_1"/>
</dbReference>
<dbReference type="PANTHER" id="PTHR10683:SF18">
    <property type="entry name" value="TRANSALDOLASE"/>
    <property type="match status" value="1"/>
</dbReference>
<evidence type="ECO:0000256" key="2">
    <source>
        <dbReference type="ARBA" id="ARBA00004496"/>
    </source>
</evidence>
<dbReference type="EMBL" id="WJJP01000051">
    <property type="protein sequence ID" value="MBD3323291.1"/>
    <property type="molecule type" value="Genomic_DNA"/>
</dbReference>
<evidence type="ECO:0000256" key="11">
    <source>
        <dbReference type="HAMAP-Rule" id="MF_00492"/>
    </source>
</evidence>
<comment type="subcellular location">
    <subcellularLocation>
        <location evidence="2 11">Cytoplasm</location>
    </subcellularLocation>
</comment>
<organism evidence="12 13">
    <name type="scientific">candidate division KSB3 bacterium</name>
    <dbReference type="NCBI Taxonomy" id="2044937"/>
    <lineage>
        <taxon>Bacteria</taxon>
        <taxon>candidate division KSB3</taxon>
    </lineage>
</organism>
<evidence type="ECO:0000256" key="8">
    <source>
        <dbReference type="ARBA" id="ARBA00023126"/>
    </source>
</evidence>
<dbReference type="GO" id="GO:0004801">
    <property type="term" value="F:transaldolase activity"/>
    <property type="evidence" value="ECO:0007669"/>
    <property type="project" value="UniProtKB-UniRule"/>
</dbReference>
<comment type="function">
    <text evidence="1 11">Transaldolase is important for the balance of metabolites in the pentose-phosphate pathway.</text>
</comment>
<proteinExistence type="inferred from homology"/>
<keyword evidence="6 11" id="KW-0963">Cytoplasm</keyword>
<dbReference type="Pfam" id="PF00923">
    <property type="entry name" value="TAL_FSA"/>
    <property type="match status" value="1"/>
</dbReference>
<dbReference type="GO" id="GO:0005975">
    <property type="term" value="P:carbohydrate metabolic process"/>
    <property type="evidence" value="ECO:0007669"/>
    <property type="project" value="InterPro"/>
</dbReference>
<evidence type="ECO:0000256" key="10">
    <source>
        <dbReference type="ARBA" id="ARBA00048810"/>
    </source>
</evidence>
<comment type="pathway">
    <text evidence="3 11">Carbohydrate degradation; pentose phosphate pathway; D-glyceraldehyde 3-phosphate and beta-D-fructose 6-phosphate from D-ribose 5-phosphate and D-xylulose 5-phosphate (non-oxidative stage): step 2/3.</text>
</comment>
<evidence type="ECO:0000313" key="12">
    <source>
        <dbReference type="EMBL" id="MBD3323291.1"/>
    </source>
</evidence>
<comment type="caution">
    <text evidence="12">The sequence shown here is derived from an EMBL/GenBank/DDBJ whole genome shotgun (WGS) entry which is preliminary data.</text>
</comment>
<dbReference type="InterPro" id="IPR001585">
    <property type="entry name" value="TAL/FSA"/>
</dbReference>
<evidence type="ECO:0000256" key="6">
    <source>
        <dbReference type="ARBA" id="ARBA00022490"/>
    </source>
</evidence>
<keyword evidence="7 11" id="KW-0808">Transferase</keyword>
<dbReference type="InterPro" id="IPR018225">
    <property type="entry name" value="Transaldolase_AS"/>
</dbReference>
<sequence>MNALERLKTMTTVVADTGDFNSIKAYAPTDATTNPSLLYKATQMPEYQSLVDAAIDYGRKTGTDAASRLTKTIDKLFVTFGSEILNIVPRYVSTEADARLSFDTDGTIAKIHELIRLYDEVGVSKDRILFKIASTWEGIKAAEVLEQEGIHCNMTLLFSFGQAVGCAQVGAYLISPFVGRIFDWYKENEGVSGYPPDDDPGVQSVRRIYSYYKNYGYKTIVMGASFRNVEQVKALAGCDALTIGPKFLQELQEDTEDLPQILSEAYAREHCQDERMELDEKAFRWMLNEDAMATEKLAEGIRKFSAHIVELENTIKPRL</sequence>
<keyword evidence="9 11" id="KW-0704">Schiff base</keyword>
<dbReference type="InterPro" id="IPR013785">
    <property type="entry name" value="Aldolase_TIM"/>
</dbReference>
<accession>A0A9D5JTE7</accession>
<gene>
    <name evidence="11 12" type="primary">tal</name>
    <name evidence="12" type="ORF">GF339_01830</name>
</gene>
<dbReference type="GO" id="GO:0009052">
    <property type="term" value="P:pentose-phosphate shunt, non-oxidative branch"/>
    <property type="evidence" value="ECO:0007669"/>
    <property type="project" value="TreeGrafter"/>
</dbReference>